<evidence type="ECO:0000313" key="2">
    <source>
        <dbReference type="Proteomes" id="UP001153331"/>
    </source>
</evidence>
<protein>
    <submittedName>
        <fullName evidence="1">Uncharacterized protein</fullName>
    </submittedName>
</protein>
<accession>A0ACC2IUN3</accession>
<proteinExistence type="predicted"/>
<name>A0ACC2IUN3_9PLEO</name>
<gene>
    <name evidence="1" type="ORF">OPT61_g207</name>
</gene>
<sequence>MEDAKYQEVHPFLQCDVGRRYPATSPPPTLVCAPTSSHLTGQADDVQQHGVLRRGPQHEAIRAGCFELKVQQQPWPQRSADAERPPRLSAHVYCNNRQTSHSGSQESAARSDDGCWSLTNAGVRSLYLPVDS</sequence>
<evidence type="ECO:0000313" key="1">
    <source>
        <dbReference type="EMBL" id="KAJ8118920.1"/>
    </source>
</evidence>
<reference evidence="1" key="1">
    <citation type="submission" date="2022-11" db="EMBL/GenBank/DDBJ databases">
        <title>Genome Sequence of Boeremia exigua.</title>
        <authorList>
            <person name="Buettner E."/>
        </authorList>
    </citation>
    <scope>NUCLEOTIDE SEQUENCE</scope>
    <source>
        <strain evidence="1">CU02</strain>
    </source>
</reference>
<dbReference type="EMBL" id="JAPHNI010000006">
    <property type="protein sequence ID" value="KAJ8118920.1"/>
    <property type="molecule type" value="Genomic_DNA"/>
</dbReference>
<keyword evidence="2" id="KW-1185">Reference proteome</keyword>
<comment type="caution">
    <text evidence="1">The sequence shown here is derived from an EMBL/GenBank/DDBJ whole genome shotgun (WGS) entry which is preliminary data.</text>
</comment>
<organism evidence="1 2">
    <name type="scientific">Boeremia exigua</name>
    <dbReference type="NCBI Taxonomy" id="749465"/>
    <lineage>
        <taxon>Eukaryota</taxon>
        <taxon>Fungi</taxon>
        <taxon>Dikarya</taxon>
        <taxon>Ascomycota</taxon>
        <taxon>Pezizomycotina</taxon>
        <taxon>Dothideomycetes</taxon>
        <taxon>Pleosporomycetidae</taxon>
        <taxon>Pleosporales</taxon>
        <taxon>Pleosporineae</taxon>
        <taxon>Didymellaceae</taxon>
        <taxon>Boeremia</taxon>
    </lineage>
</organism>
<dbReference type="Proteomes" id="UP001153331">
    <property type="component" value="Unassembled WGS sequence"/>
</dbReference>